<evidence type="ECO:0000313" key="1">
    <source>
        <dbReference type="EMBL" id="KLO18498.1"/>
    </source>
</evidence>
<protein>
    <recommendedName>
        <fullName evidence="3">F-box domain-containing protein</fullName>
    </recommendedName>
</protein>
<organism evidence="1 2">
    <name type="scientific">Schizopora paradoxa</name>
    <dbReference type="NCBI Taxonomy" id="27342"/>
    <lineage>
        <taxon>Eukaryota</taxon>
        <taxon>Fungi</taxon>
        <taxon>Dikarya</taxon>
        <taxon>Basidiomycota</taxon>
        <taxon>Agaricomycotina</taxon>
        <taxon>Agaricomycetes</taxon>
        <taxon>Hymenochaetales</taxon>
        <taxon>Schizoporaceae</taxon>
        <taxon>Schizopora</taxon>
    </lineage>
</organism>
<evidence type="ECO:0008006" key="3">
    <source>
        <dbReference type="Google" id="ProtNLM"/>
    </source>
</evidence>
<proteinExistence type="predicted"/>
<name>A0A0H2S9Y6_9AGAM</name>
<dbReference type="AlphaFoldDB" id="A0A0H2S9Y6"/>
<gene>
    <name evidence="1" type="ORF">SCHPADRAFT_120127</name>
</gene>
<sequence>MDCEIENHAPSISPFSSPTERTTVDIAAFIEGLSKQTDKGTRDVIEYYLMEGLQREKMVLNTFDSLRIASESSKTKNDVVWRSELLRSTLEQALATVKTHRKLRRLERELDDARHLEVRLTSLCVLASLPFELWGKIFQMVVEGDGGRGLITAVTISHVCRLFRYTALRYPSLWSTIDVSYADYEYPLSLDLLKSCLERGKQLPLQIRMEFDDYNGFSPRNTWNCKYLELLVQHSHRWRSLYIELYEFDTWMCATPFRSLSFLDVPNLLHITITSRFPWSGRTAEQGFLCNSWNAPRLRSLRVSNYLPFSPDQMACFQNIEQAEIQFSSEGFWNPERYLGALSKLSSLSQLNLVIRRVIPFNSNVDITPISMDNVQTYRVELRSLNDTEETQKSLLVLSRIFGALYCPNVREMSLVVADCSEQYAAPLLSALSPSFGHRNDYPSLADLSLSLSLDCMKVTNLRLPLETAPNLRQLSMSISSDFDITLSRPSSARPLKTLRLSNPYATSAAHWLRSFIGCTSWPLFETFIFEIPSEKVLAEGRGADQMAESPSSLKVIRSEDIASWCSEILDYHP</sequence>
<dbReference type="STRING" id="27342.A0A0H2S9Y6"/>
<dbReference type="OrthoDB" id="3365698at2759"/>
<dbReference type="Gene3D" id="1.20.1280.50">
    <property type="match status" value="1"/>
</dbReference>
<dbReference type="InParanoid" id="A0A0H2S9Y6"/>
<evidence type="ECO:0000313" key="2">
    <source>
        <dbReference type="Proteomes" id="UP000053477"/>
    </source>
</evidence>
<dbReference type="EMBL" id="KQ085894">
    <property type="protein sequence ID" value="KLO18498.1"/>
    <property type="molecule type" value="Genomic_DNA"/>
</dbReference>
<keyword evidence="2" id="KW-1185">Reference proteome</keyword>
<reference evidence="1 2" key="1">
    <citation type="submission" date="2015-04" db="EMBL/GenBank/DDBJ databases">
        <title>Complete genome sequence of Schizopora paradoxa KUC8140, a cosmopolitan wood degrader in East Asia.</title>
        <authorList>
            <consortium name="DOE Joint Genome Institute"/>
            <person name="Min B."/>
            <person name="Park H."/>
            <person name="Jang Y."/>
            <person name="Kim J.-J."/>
            <person name="Kim K.H."/>
            <person name="Pangilinan J."/>
            <person name="Lipzen A."/>
            <person name="Riley R."/>
            <person name="Grigoriev I.V."/>
            <person name="Spatafora J.W."/>
            <person name="Choi I.-G."/>
        </authorList>
    </citation>
    <scope>NUCLEOTIDE SEQUENCE [LARGE SCALE GENOMIC DNA]</scope>
    <source>
        <strain evidence="1 2">KUC8140</strain>
    </source>
</reference>
<dbReference type="Proteomes" id="UP000053477">
    <property type="component" value="Unassembled WGS sequence"/>
</dbReference>
<accession>A0A0H2S9Y6</accession>